<protein>
    <submittedName>
        <fullName evidence="1">Uncharacterized protein</fullName>
    </submittedName>
</protein>
<dbReference type="Proteomes" id="UP001589862">
    <property type="component" value="Unassembled WGS sequence"/>
</dbReference>
<dbReference type="EMBL" id="JBHLUB010000001">
    <property type="protein sequence ID" value="MFC0581148.1"/>
    <property type="molecule type" value="Genomic_DNA"/>
</dbReference>
<evidence type="ECO:0000313" key="1">
    <source>
        <dbReference type="EMBL" id="MFC0581148.1"/>
    </source>
</evidence>
<sequence>MLSHTEAYGEALPDEGNFDTGKWADFVDWQKEHSGQRNARGDVNGWHVEYHVEGPTAKFIVTKRD</sequence>
<comment type="caution">
    <text evidence="1">The sequence shown here is derived from an EMBL/GenBank/DDBJ whole genome shotgun (WGS) entry which is preliminary data.</text>
</comment>
<keyword evidence="2" id="KW-1185">Reference proteome</keyword>
<accession>A0ABV6P8K6</accession>
<evidence type="ECO:0000313" key="2">
    <source>
        <dbReference type="Proteomes" id="UP001589862"/>
    </source>
</evidence>
<reference evidence="1 2" key="1">
    <citation type="submission" date="2024-09" db="EMBL/GenBank/DDBJ databases">
        <authorList>
            <person name="Sun Q."/>
            <person name="Mori K."/>
        </authorList>
    </citation>
    <scope>NUCLEOTIDE SEQUENCE [LARGE SCALE GENOMIC DNA]</scope>
    <source>
        <strain evidence="1 2">NCAIM B.02604</strain>
    </source>
</reference>
<dbReference type="RefSeq" id="WP_377457758.1">
    <property type="nucleotide sequence ID" value="NZ_JBHLUB010000001.1"/>
</dbReference>
<organism evidence="1 2">
    <name type="scientific">Micrococcoides hystricis</name>
    <dbReference type="NCBI Taxonomy" id="1572761"/>
    <lineage>
        <taxon>Bacteria</taxon>
        <taxon>Bacillati</taxon>
        <taxon>Actinomycetota</taxon>
        <taxon>Actinomycetes</taxon>
        <taxon>Micrococcales</taxon>
        <taxon>Micrococcaceae</taxon>
        <taxon>Micrococcoides</taxon>
    </lineage>
</organism>
<proteinExistence type="predicted"/>
<gene>
    <name evidence="1" type="ORF">ACFFFR_01920</name>
</gene>
<name>A0ABV6P8K6_9MICC</name>